<dbReference type="GO" id="GO:0006412">
    <property type="term" value="P:translation"/>
    <property type="evidence" value="ECO:0007669"/>
    <property type="project" value="UniProtKB-UniRule"/>
</dbReference>
<dbReference type="GO" id="GO:0019843">
    <property type="term" value="F:rRNA binding"/>
    <property type="evidence" value="ECO:0007669"/>
    <property type="project" value="UniProtKB-UniRule"/>
</dbReference>
<dbReference type="GO" id="GO:0003735">
    <property type="term" value="F:structural constituent of ribosome"/>
    <property type="evidence" value="ECO:0007669"/>
    <property type="project" value="InterPro"/>
</dbReference>
<comment type="function">
    <text evidence="7 8">One of the proteins that surrounds the polypeptide exit tunnel on the outside of the subunit.</text>
</comment>
<dbReference type="AlphaFoldDB" id="A0A0F3N735"/>
<evidence type="ECO:0000256" key="6">
    <source>
        <dbReference type="ARBA" id="ARBA00035206"/>
    </source>
</evidence>
<reference evidence="11 12" key="1">
    <citation type="submission" date="2015-01" db="EMBL/GenBank/DDBJ databases">
        <title>Genome Sequencing of Rickettsiales.</title>
        <authorList>
            <person name="Daugherty S.C."/>
            <person name="Su Q."/>
            <person name="Abolude K."/>
            <person name="Beier-Sexton M."/>
            <person name="Carlyon J.A."/>
            <person name="Carter R."/>
            <person name="Day N.P."/>
            <person name="Dumler S.J."/>
            <person name="Dyachenko V."/>
            <person name="Godinez A."/>
            <person name="Kurtti T.J."/>
            <person name="Lichay M."/>
            <person name="Mullins K.E."/>
            <person name="Ott S."/>
            <person name="Pappas-Brown V."/>
            <person name="Paris D.H."/>
            <person name="Patel P."/>
            <person name="Richards A.L."/>
            <person name="Sadzewicz L."/>
            <person name="Sears K."/>
            <person name="Seidman D."/>
            <person name="Sengamalay N."/>
            <person name="Stenos J."/>
            <person name="Tallon L.J."/>
            <person name="Vincent G."/>
            <person name="Fraser C.M."/>
            <person name="Munderloh U."/>
            <person name="Dunning-Hotopp J.C."/>
        </authorList>
    </citation>
    <scope>NUCLEOTIDE SEQUENCE [LARGE SCALE GENOMIC DNA]</scope>
    <source>
        <strain evidence="11 12">Ac/Pa</strain>
    </source>
</reference>
<keyword evidence="4 8" id="KW-0689">Ribosomal protein</keyword>
<accession>A0A0F3N735</accession>
<dbReference type="InterPro" id="IPR005824">
    <property type="entry name" value="KOW"/>
</dbReference>
<evidence type="ECO:0000256" key="3">
    <source>
        <dbReference type="ARBA" id="ARBA00022884"/>
    </source>
</evidence>
<comment type="subunit">
    <text evidence="8">Part of the 50S ribosomal subunit.</text>
</comment>
<dbReference type="GO" id="GO:0005840">
    <property type="term" value="C:ribosome"/>
    <property type="evidence" value="ECO:0007669"/>
    <property type="project" value="UniProtKB-KW"/>
</dbReference>
<dbReference type="Pfam" id="PF17136">
    <property type="entry name" value="ribosomal_L24"/>
    <property type="match status" value="1"/>
</dbReference>
<comment type="caution">
    <text evidence="11">The sequence shown here is derived from an EMBL/GenBank/DDBJ whole genome shotgun (WGS) entry which is preliminary data.</text>
</comment>
<keyword evidence="5 8" id="KW-0687">Ribonucleoprotein</keyword>
<evidence type="ECO:0000256" key="5">
    <source>
        <dbReference type="ARBA" id="ARBA00023274"/>
    </source>
</evidence>
<proteinExistence type="inferred from homology"/>
<name>A0A0F3N735_RICAM</name>
<dbReference type="SMART" id="SM00739">
    <property type="entry name" value="KOW"/>
    <property type="match status" value="1"/>
</dbReference>
<dbReference type="CDD" id="cd06089">
    <property type="entry name" value="KOW_RPL26"/>
    <property type="match status" value="1"/>
</dbReference>
<organism evidence="11 12">
    <name type="scientific">Rickettsia amblyommatis str. Ac/Pa</name>
    <dbReference type="NCBI Taxonomy" id="1359164"/>
    <lineage>
        <taxon>Bacteria</taxon>
        <taxon>Pseudomonadati</taxon>
        <taxon>Pseudomonadota</taxon>
        <taxon>Alphaproteobacteria</taxon>
        <taxon>Rickettsiales</taxon>
        <taxon>Rickettsiaceae</taxon>
        <taxon>Rickettsieae</taxon>
        <taxon>Rickettsia</taxon>
        <taxon>spotted fever group</taxon>
    </lineage>
</organism>
<dbReference type="PANTHER" id="PTHR12903">
    <property type="entry name" value="MITOCHONDRIAL RIBOSOMAL PROTEIN L24"/>
    <property type="match status" value="1"/>
</dbReference>
<protein>
    <recommendedName>
        <fullName evidence="6 8">Large ribosomal subunit protein uL24</fullName>
    </recommendedName>
</protein>
<dbReference type="GO" id="GO:1990904">
    <property type="term" value="C:ribonucleoprotein complex"/>
    <property type="evidence" value="ECO:0007669"/>
    <property type="project" value="UniProtKB-KW"/>
</dbReference>
<dbReference type="EMBL" id="LANR01000001">
    <property type="protein sequence ID" value="KJV62724.1"/>
    <property type="molecule type" value="Genomic_DNA"/>
</dbReference>
<evidence type="ECO:0000256" key="2">
    <source>
        <dbReference type="ARBA" id="ARBA00022730"/>
    </source>
</evidence>
<evidence type="ECO:0000256" key="7">
    <source>
        <dbReference type="ARBA" id="ARBA00058688"/>
    </source>
</evidence>
<comment type="similarity">
    <text evidence="1 8 9">Belongs to the universal ribosomal protein uL24 family.</text>
</comment>
<dbReference type="Proteomes" id="UP000033556">
    <property type="component" value="Unassembled WGS sequence"/>
</dbReference>
<dbReference type="HAMAP" id="MF_01326_B">
    <property type="entry name" value="Ribosomal_uL24_B"/>
    <property type="match status" value="1"/>
</dbReference>
<dbReference type="PATRIC" id="fig|1359164.3.peg.1739"/>
<keyword evidence="12" id="KW-1185">Reference proteome</keyword>
<dbReference type="Gene3D" id="2.30.30.30">
    <property type="match status" value="1"/>
</dbReference>
<sequence length="109" mass="11878">MIKLKVKKGDEVVVITGKYKGKKGKILKVFPEDSKVIVSGVNLVKKHTKSNQMSEGGIITKELPIHISNIAHIDPKTGNPTKIAFKFLEDGSKVRVAKKSGEIIGKEGK</sequence>
<dbReference type="InterPro" id="IPR003256">
    <property type="entry name" value="Ribosomal_uL24"/>
</dbReference>
<dbReference type="RefSeq" id="WP_014392628.1">
    <property type="nucleotide sequence ID" value="NZ_LANR01000001.1"/>
</dbReference>
<dbReference type="InterPro" id="IPR014722">
    <property type="entry name" value="Rib_uL2_dom2"/>
</dbReference>
<feature type="domain" description="KOW" evidence="10">
    <location>
        <begin position="5"/>
        <end position="32"/>
    </location>
</feature>
<dbReference type="Pfam" id="PF00467">
    <property type="entry name" value="KOW"/>
    <property type="match status" value="1"/>
</dbReference>
<keyword evidence="2 8" id="KW-0699">rRNA-binding</keyword>
<evidence type="ECO:0000256" key="1">
    <source>
        <dbReference type="ARBA" id="ARBA00010618"/>
    </source>
</evidence>
<evidence type="ECO:0000313" key="11">
    <source>
        <dbReference type="EMBL" id="KJV62724.1"/>
    </source>
</evidence>
<evidence type="ECO:0000256" key="8">
    <source>
        <dbReference type="HAMAP-Rule" id="MF_01326"/>
    </source>
</evidence>
<dbReference type="InterPro" id="IPR041988">
    <property type="entry name" value="Ribosomal_uL24_KOW"/>
</dbReference>
<dbReference type="InterPro" id="IPR008991">
    <property type="entry name" value="Translation_prot_SH3-like_sf"/>
</dbReference>
<dbReference type="PROSITE" id="PS01108">
    <property type="entry name" value="RIBOSOMAL_L24"/>
    <property type="match status" value="1"/>
</dbReference>
<evidence type="ECO:0000256" key="4">
    <source>
        <dbReference type="ARBA" id="ARBA00022980"/>
    </source>
</evidence>
<dbReference type="InterPro" id="IPR005825">
    <property type="entry name" value="Ribosomal_uL24_CS"/>
</dbReference>
<keyword evidence="3 8" id="KW-0694">RNA-binding</keyword>
<dbReference type="InterPro" id="IPR057264">
    <property type="entry name" value="Ribosomal_uL24_C"/>
</dbReference>
<comment type="function">
    <text evidence="8">One of two assembly initiator proteins, it binds directly to the 5'-end of the 23S rRNA, where it nucleates assembly of the 50S subunit.</text>
</comment>
<gene>
    <name evidence="8 11" type="primary">rplX</name>
    <name evidence="11" type="ORF">APHACPA_1760</name>
</gene>
<dbReference type="SUPFAM" id="SSF50104">
    <property type="entry name" value="Translation proteins SH3-like domain"/>
    <property type="match status" value="1"/>
</dbReference>
<evidence type="ECO:0000313" key="12">
    <source>
        <dbReference type="Proteomes" id="UP000033556"/>
    </source>
</evidence>
<evidence type="ECO:0000256" key="9">
    <source>
        <dbReference type="RuleBase" id="RU003477"/>
    </source>
</evidence>
<dbReference type="FunFam" id="2.30.30.30:FF:000004">
    <property type="entry name" value="50S ribosomal protein L24"/>
    <property type="match status" value="1"/>
</dbReference>
<evidence type="ECO:0000259" key="10">
    <source>
        <dbReference type="SMART" id="SM00739"/>
    </source>
</evidence>
<dbReference type="NCBIfam" id="TIGR01079">
    <property type="entry name" value="rplX_bact"/>
    <property type="match status" value="1"/>
</dbReference>